<name>A0A1W1I060_9BACT</name>
<dbReference type="GO" id="GO:0003735">
    <property type="term" value="F:structural constituent of ribosome"/>
    <property type="evidence" value="ECO:0007669"/>
    <property type="project" value="InterPro"/>
</dbReference>
<dbReference type="HAMAP" id="MF_00385">
    <property type="entry name" value="Ribosomal_bS16"/>
    <property type="match status" value="1"/>
</dbReference>
<dbReference type="InterPro" id="IPR023803">
    <property type="entry name" value="Ribosomal_bS16_dom_sf"/>
</dbReference>
<proteinExistence type="inferred from homology"/>
<dbReference type="PROSITE" id="PS00732">
    <property type="entry name" value="RIBOSOMAL_S16"/>
    <property type="match status" value="1"/>
</dbReference>
<dbReference type="PANTHER" id="PTHR12919">
    <property type="entry name" value="30S RIBOSOMAL PROTEIN S16"/>
    <property type="match status" value="1"/>
</dbReference>
<dbReference type="GO" id="GO:0006412">
    <property type="term" value="P:translation"/>
    <property type="evidence" value="ECO:0007669"/>
    <property type="project" value="UniProtKB-UniRule"/>
</dbReference>
<evidence type="ECO:0000313" key="5">
    <source>
        <dbReference type="Proteomes" id="UP000192042"/>
    </source>
</evidence>
<sequence length="94" mass="10923">MAVHLRLTRTGRHKRPLYRVVAADSRKPRDGRFLEILGIFDPLKPAGLPELKQERVLRWLHQGAQPTVTVKTLLRRSGLWKQFETEKTAKKKEA</sequence>
<dbReference type="RefSeq" id="WP_080884955.1">
    <property type="nucleotide sequence ID" value="NZ_LT828648.1"/>
</dbReference>
<evidence type="ECO:0000256" key="3">
    <source>
        <dbReference type="HAMAP-Rule" id="MF_00385"/>
    </source>
</evidence>
<evidence type="ECO:0000256" key="2">
    <source>
        <dbReference type="ARBA" id="ARBA00023274"/>
    </source>
</evidence>
<dbReference type="STRING" id="1325564.NSJP_0061"/>
<evidence type="ECO:0000313" key="4">
    <source>
        <dbReference type="EMBL" id="SLM46233.1"/>
    </source>
</evidence>
<dbReference type="InterPro" id="IPR000307">
    <property type="entry name" value="Ribosomal_bS16"/>
</dbReference>
<keyword evidence="5" id="KW-1185">Reference proteome</keyword>
<dbReference type="GO" id="GO:0015935">
    <property type="term" value="C:small ribosomal subunit"/>
    <property type="evidence" value="ECO:0007669"/>
    <property type="project" value="TreeGrafter"/>
</dbReference>
<dbReference type="OrthoDB" id="9807878at2"/>
<organism evidence="4 5">
    <name type="scientific">Nitrospira japonica</name>
    <dbReference type="NCBI Taxonomy" id="1325564"/>
    <lineage>
        <taxon>Bacteria</taxon>
        <taxon>Pseudomonadati</taxon>
        <taxon>Nitrospirota</taxon>
        <taxon>Nitrospiria</taxon>
        <taxon>Nitrospirales</taxon>
        <taxon>Nitrospiraceae</taxon>
        <taxon>Nitrospira</taxon>
    </lineage>
</organism>
<reference evidence="4 5" key="1">
    <citation type="submission" date="2017-03" db="EMBL/GenBank/DDBJ databases">
        <authorList>
            <person name="Afonso C.L."/>
            <person name="Miller P.J."/>
            <person name="Scott M.A."/>
            <person name="Spackman E."/>
            <person name="Goraichik I."/>
            <person name="Dimitrov K.M."/>
            <person name="Suarez D.L."/>
            <person name="Swayne D.E."/>
        </authorList>
    </citation>
    <scope>NUCLEOTIDE SEQUENCE [LARGE SCALE GENOMIC DNA]</scope>
    <source>
        <strain evidence="4">Genome sequencing of Nitrospira japonica strain NJ11</strain>
    </source>
</reference>
<dbReference type="Gene3D" id="3.30.1320.10">
    <property type="match status" value="1"/>
</dbReference>
<dbReference type="KEGG" id="nja:NSJP_0061"/>
<keyword evidence="2 3" id="KW-0687">Ribonucleoprotein</keyword>
<keyword evidence="1 3" id="KW-0689">Ribosomal protein</keyword>
<gene>
    <name evidence="3 4" type="primary">rpsP</name>
    <name evidence="4" type="ORF">NSJP_0061</name>
</gene>
<dbReference type="EMBL" id="LT828648">
    <property type="protein sequence ID" value="SLM46233.1"/>
    <property type="molecule type" value="Genomic_DNA"/>
</dbReference>
<dbReference type="NCBIfam" id="TIGR00002">
    <property type="entry name" value="S16"/>
    <property type="match status" value="1"/>
</dbReference>
<dbReference type="GO" id="GO:0005737">
    <property type="term" value="C:cytoplasm"/>
    <property type="evidence" value="ECO:0007669"/>
    <property type="project" value="UniProtKB-ARBA"/>
</dbReference>
<accession>A0A1W1I060</accession>
<dbReference type="SUPFAM" id="SSF54565">
    <property type="entry name" value="Ribosomal protein S16"/>
    <property type="match status" value="1"/>
</dbReference>
<dbReference type="Pfam" id="PF00886">
    <property type="entry name" value="Ribosomal_S16"/>
    <property type="match status" value="1"/>
</dbReference>
<comment type="similarity">
    <text evidence="3">Belongs to the bacterial ribosomal protein bS16 family.</text>
</comment>
<dbReference type="PANTHER" id="PTHR12919:SF20">
    <property type="entry name" value="SMALL RIBOSOMAL SUBUNIT PROTEIN BS16M"/>
    <property type="match status" value="1"/>
</dbReference>
<dbReference type="AlphaFoldDB" id="A0A1W1I060"/>
<protein>
    <recommendedName>
        <fullName evidence="3">Small ribosomal subunit protein bS16</fullName>
    </recommendedName>
</protein>
<dbReference type="Proteomes" id="UP000192042">
    <property type="component" value="Chromosome I"/>
</dbReference>
<evidence type="ECO:0000256" key="1">
    <source>
        <dbReference type="ARBA" id="ARBA00022980"/>
    </source>
</evidence>
<dbReference type="InterPro" id="IPR020592">
    <property type="entry name" value="Ribosomal_bS16_CS"/>
</dbReference>